<evidence type="ECO:0000313" key="4">
    <source>
        <dbReference type="Proteomes" id="UP000824169"/>
    </source>
</evidence>
<sequence length="256" mass="30036">MGCYILCQVKRAENPYYIEAVGVNIYSIEELCYYFCTDYPLLDRSILNETLAEWLYGELHLRQLARKLSAVLEQEFRISEFVLPVLREIFYLNQQEMKKLEEELQKLEEEPEPLRIKRKGDSLMAHEKYTKAIETYREALRLEKKGKLGVQFAGNLYNNLGCAYSRLFQMDEACSCFQKAYEMLHTRDTLKSCLFAVYLRDGQEAYEQMAGQMKVDPGTRQEMDRQIGEIVPEKRPADLDQALACWTRAYHRNTGL</sequence>
<dbReference type="EMBL" id="DVOO01000015">
    <property type="protein sequence ID" value="HIV25258.1"/>
    <property type="molecule type" value="Genomic_DNA"/>
</dbReference>
<protein>
    <submittedName>
        <fullName evidence="3">Tetratricopeptide repeat protein</fullName>
    </submittedName>
</protein>
<dbReference type="AlphaFoldDB" id="A0A9D1TAM7"/>
<reference evidence="3" key="2">
    <citation type="journal article" date="2021" name="PeerJ">
        <title>Extensive microbial diversity within the chicken gut microbiome revealed by metagenomics and culture.</title>
        <authorList>
            <person name="Gilroy R."/>
            <person name="Ravi A."/>
            <person name="Getino M."/>
            <person name="Pursley I."/>
            <person name="Horton D.L."/>
            <person name="Alikhan N.F."/>
            <person name="Baker D."/>
            <person name="Gharbi K."/>
            <person name="Hall N."/>
            <person name="Watson M."/>
            <person name="Adriaenssens E.M."/>
            <person name="Foster-Nyarko E."/>
            <person name="Jarju S."/>
            <person name="Secka A."/>
            <person name="Antonio M."/>
            <person name="Oren A."/>
            <person name="Chaudhuri R.R."/>
            <person name="La Ragione R."/>
            <person name="Hildebrand F."/>
            <person name="Pallen M.J."/>
        </authorList>
    </citation>
    <scope>NUCLEOTIDE SEQUENCE</scope>
    <source>
        <strain evidence="3">CHK188-20938</strain>
    </source>
</reference>
<dbReference type="Pfam" id="PF13181">
    <property type="entry name" value="TPR_8"/>
    <property type="match status" value="2"/>
</dbReference>
<comment type="caution">
    <text evidence="3">The sequence shown here is derived from an EMBL/GenBank/DDBJ whole genome shotgun (WGS) entry which is preliminary data.</text>
</comment>
<dbReference type="Gene3D" id="1.25.40.10">
    <property type="entry name" value="Tetratricopeptide repeat domain"/>
    <property type="match status" value="1"/>
</dbReference>
<dbReference type="InterPro" id="IPR019734">
    <property type="entry name" value="TPR_rpt"/>
</dbReference>
<dbReference type="PROSITE" id="PS50005">
    <property type="entry name" value="TPR"/>
    <property type="match status" value="1"/>
</dbReference>
<dbReference type="SMART" id="SM00028">
    <property type="entry name" value="TPR"/>
    <property type="match status" value="2"/>
</dbReference>
<keyword evidence="1" id="KW-0802">TPR repeat</keyword>
<evidence type="ECO:0000313" key="3">
    <source>
        <dbReference type="EMBL" id="HIV25258.1"/>
    </source>
</evidence>
<dbReference type="SUPFAM" id="SSF48452">
    <property type="entry name" value="TPR-like"/>
    <property type="match status" value="1"/>
</dbReference>
<dbReference type="Proteomes" id="UP000824169">
    <property type="component" value="Unassembled WGS sequence"/>
</dbReference>
<feature type="repeat" description="TPR" evidence="1">
    <location>
        <begin position="113"/>
        <end position="146"/>
    </location>
</feature>
<name>A0A9D1TAM7_9FIRM</name>
<gene>
    <name evidence="3" type="ORF">IAB71_05630</name>
</gene>
<dbReference type="InterPro" id="IPR011990">
    <property type="entry name" value="TPR-like_helical_dom_sf"/>
</dbReference>
<organism evidence="3 4">
    <name type="scientific">Candidatus Scatomonas pullistercoris</name>
    <dbReference type="NCBI Taxonomy" id="2840920"/>
    <lineage>
        <taxon>Bacteria</taxon>
        <taxon>Bacillati</taxon>
        <taxon>Bacillota</taxon>
        <taxon>Clostridia</taxon>
        <taxon>Lachnospirales</taxon>
        <taxon>Lachnospiraceae</taxon>
        <taxon>Lachnospiraceae incertae sedis</taxon>
        <taxon>Candidatus Scatomonas</taxon>
    </lineage>
</organism>
<evidence type="ECO:0000256" key="2">
    <source>
        <dbReference type="SAM" id="Coils"/>
    </source>
</evidence>
<reference evidence="3" key="1">
    <citation type="submission" date="2020-10" db="EMBL/GenBank/DDBJ databases">
        <authorList>
            <person name="Gilroy R."/>
        </authorList>
    </citation>
    <scope>NUCLEOTIDE SEQUENCE</scope>
    <source>
        <strain evidence="3">CHK188-20938</strain>
    </source>
</reference>
<accession>A0A9D1TAM7</accession>
<evidence type="ECO:0000256" key="1">
    <source>
        <dbReference type="PROSITE-ProRule" id="PRU00339"/>
    </source>
</evidence>
<feature type="coiled-coil region" evidence="2">
    <location>
        <begin position="90"/>
        <end position="117"/>
    </location>
</feature>
<proteinExistence type="predicted"/>
<keyword evidence="2" id="KW-0175">Coiled coil</keyword>